<dbReference type="InterPro" id="IPR011600">
    <property type="entry name" value="Pept_C14_caspase"/>
</dbReference>
<feature type="domain" description="Caspase family p20" evidence="2">
    <location>
        <begin position="25"/>
        <end position="106"/>
    </location>
</feature>
<evidence type="ECO:0000313" key="4">
    <source>
        <dbReference type="Proteomes" id="UP000295783"/>
    </source>
</evidence>
<sequence length="147" mass="15852">MRRLTAVLAMIAGLLISVNTVSADAPRLALVIANSKYTGGMDPLVNPANDGALVRQTLERLGFQVTLLNDADQRSMKRAIADFGSALEEAGPETTALFYYAGHGLQVNGFNYLIPVNADIRKEADVDIEGVAAENILRQMEFAMPKT</sequence>
<dbReference type="Pfam" id="PF00656">
    <property type="entry name" value="Peptidase_C14"/>
    <property type="match status" value="1"/>
</dbReference>
<dbReference type="Proteomes" id="UP000295783">
    <property type="component" value="Unassembled WGS sequence"/>
</dbReference>
<reference evidence="3 4" key="1">
    <citation type="submission" date="2019-03" db="EMBL/GenBank/DDBJ databases">
        <title>Genomic Encyclopedia of Type Strains, Phase III (KMG-III): the genomes of soil and plant-associated and newly described type strains.</title>
        <authorList>
            <person name="Whitman W."/>
        </authorList>
    </citation>
    <scope>NUCLEOTIDE SEQUENCE [LARGE SCALE GENOMIC DNA]</scope>
    <source>
        <strain evidence="3 4">CGMCC 1.7660</strain>
    </source>
</reference>
<organism evidence="3 4">
    <name type="scientific">Dongia mobilis</name>
    <dbReference type="NCBI Taxonomy" id="578943"/>
    <lineage>
        <taxon>Bacteria</taxon>
        <taxon>Pseudomonadati</taxon>
        <taxon>Pseudomonadota</taxon>
        <taxon>Alphaproteobacteria</taxon>
        <taxon>Rhodospirillales</taxon>
        <taxon>Dongiaceae</taxon>
        <taxon>Dongia</taxon>
    </lineage>
</organism>
<keyword evidence="1" id="KW-0732">Signal</keyword>
<evidence type="ECO:0000259" key="2">
    <source>
        <dbReference type="PROSITE" id="PS50208"/>
    </source>
</evidence>
<dbReference type="RefSeq" id="WP_133613266.1">
    <property type="nucleotide sequence ID" value="NZ_SNYW01000008.1"/>
</dbReference>
<keyword evidence="4" id="KW-1185">Reference proteome</keyword>
<dbReference type="OrthoDB" id="321999at2"/>
<evidence type="ECO:0000256" key="1">
    <source>
        <dbReference type="SAM" id="SignalP"/>
    </source>
</evidence>
<feature type="signal peptide" evidence="1">
    <location>
        <begin position="1"/>
        <end position="23"/>
    </location>
</feature>
<protein>
    <submittedName>
        <fullName evidence="3">Caspase domain-containing protein</fullName>
    </submittedName>
</protein>
<dbReference type="InterPro" id="IPR052039">
    <property type="entry name" value="Caspase-related_regulators"/>
</dbReference>
<comment type="caution">
    <text evidence="3">The sequence shown here is derived from an EMBL/GenBank/DDBJ whole genome shotgun (WGS) entry which is preliminary data.</text>
</comment>
<dbReference type="PANTHER" id="PTHR22576">
    <property type="entry name" value="MUCOSA ASSOCIATED LYMPHOID TISSUE LYMPHOMA TRANSLOCATION PROTEIN 1/PARACASPASE"/>
    <property type="match status" value="1"/>
</dbReference>
<dbReference type="GO" id="GO:0006508">
    <property type="term" value="P:proteolysis"/>
    <property type="evidence" value="ECO:0007669"/>
    <property type="project" value="InterPro"/>
</dbReference>
<dbReference type="EMBL" id="SNYW01000008">
    <property type="protein sequence ID" value="TDQ81934.1"/>
    <property type="molecule type" value="Genomic_DNA"/>
</dbReference>
<feature type="chain" id="PRO_5020232881" evidence="1">
    <location>
        <begin position="24"/>
        <end position="147"/>
    </location>
</feature>
<proteinExistence type="predicted"/>
<accession>A0A4R6WS86</accession>
<evidence type="ECO:0000313" key="3">
    <source>
        <dbReference type="EMBL" id="TDQ81934.1"/>
    </source>
</evidence>
<dbReference type="GO" id="GO:0004197">
    <property type="term" value="F:cysteine-type endopeptidase activity"/>
    <property type="evidence" value="ECO:0007669"/>
    <property type="project" value="InterPro"/>
</dbReference>
<gene>
    <name evidence="3" type="ORF">A8950_1753</name>
</gene>
<feature type="non-terminal residue" evidence="3">
    <location>
        <position position="147"/>
    </location>
</feature>
<name>A0A4R6WS86_9PROT</name>
<dbReference type="InterPro" id="IPR029030">
    <property type="entry name" value="Caspase-like_dom_sf"/>
</dbReference>
<dbReference type="InterPro" id="IPR001309">
    <property type="entry name" value="Pept_C14_p20"/>
</dbReference>
<dbReference type="PROSITE" id="PS50208">
    <property type="entry name" value="CASPASE_P20"/>
    <property type="match status" value="1"/>
</dbReference>
<dbReference type="AlphaFoldDB" id="A0A4R6WS86"/>
<dbReference type="PANTHER" id="PTHR22576:SF37">
    <property type="entry name" value="MUCOSA-ASSOCIATED LYMPHOID TISSUE LYMPHOMA TRANSLOCATION PROTEIN 1"/>
    <property type="match status" value="1"/>
</dbReference>
<dbReference type="Gene3D" id="3.40.50.1460">
    <property type="match status" value="1"/>
</dbReference>
<dbReference type="SUPFAM" id="SSF52129">
    <property type="entry name" value="Caspase-like"/>
    <property type="match status" value="1"/>
</dbReference>